<dbReference type="VEuPathDB" id="TrichDB:TVAG_057080"/>
<organism evidence="3 4">
    <name type="scientific">Trichomonas vaginalis (strain ATCC PRA-98 / G3)</name>
    <dbReference type="NCBI Taxonomy" id="412133"/>
    <lineage>
        <taxon>Eukaryota</taxon>
        <taxon>Metamonada</taxon>
        <taxon>Parabasalia</taxon>
        <taxon>Trichomonadida</taxon>
        <taxon>Trichomonadidae</taxon>
        <taxon>Trichomonas</taxon>
    </lineage>
</organism>
<dbReference type="AlphaFoldDB" id="A2EKB6"/>
<accession>A2EKB6</accession>
<dbReference type="Proteomes" id="UP000001542">
    <property type="component" value="Unassembled WGS sequence"/>
</dbReference>
<keyword evidence="1" id="KW-0175">Coiled coil</keyword>
<feature type="region of interest" description="Disordered" evidence="2">
    <location>
        <begin position="1"/>
        <end position="28"/>
    </location>
</feature>
<gene>
    <name evidence="3" type="ORF">TVAG_057080</name>
</gene>
<feature type="coiled-coil region" evidence="1">
    <location>
        <begin position="122"/>
        <end position="167"/>
    </location>
</feature>
<dbReference type="PANTHER" id="PTHR47026:SF2">
    <property type="entry name" value="FLAGELLAR ASSOCIATED PROTEIN"/>
    <property type="match status" value="1"/>
</dbReference>
<dbReference type="EMBL" id="DS113412">
    <property type="protein sequence ID" value="EAY06914.1"/>
    <property type="molecule type" value="Genomic_DNA"/>
</dbReference>
<dbReference type="KEGG" id="tva:4764797"/>
<evidence type="ECO:0000256" key="1">
    <source>
        <dbReference type="SAM" id="Coils"/>
    </source>
</evidence>
<dbReference type="VEuPathDB" id="TrichDB:TVAGG3_0772660"/>
<name>A2EKB6_TRIV3</name>
<dbReference type="OrthoDB" id="10680991at2759"/>
<evidence type="ECO:0000313" key="4">
    <source>
        <dbReference type="Proteomes" id="UP000001542"/>
    </source>
</evidence>
<proteinExistence type="predicted"/>
<dbReference type="SMR" id="A2EKB6"/>
<dbReference type="RefSeq" id="XP_001319137.1">
    <property type="nucleotide sequence ID" value="XM_001319102.1"/>
</dbReference>
<sequence length="365" mass="42596">MSEELLPEDEKIVIGDDEPDKPEGIPFNEDADTQVIQESKSSFTLSGMNSPRCRQQIADFTENKTLPPLFERQKVAQYVKRCQIDAMSEGRYKEAEKYYNLFHEFIDACRNSVDDSSRKTEQEEYYQQIQQLEDQLWQINEQFKMQKRKLNEEKEKMSAQVNQTYQQKVESFIKKWESDNALVSFSRPSYQLTQLRDREKALIRNKEWKQATNLKSVADHLEAEETKKAQQRAQEACQKERDKIEIEYRKKLAEVDHRLDYAKTKIEKRHQDMLYPINSRISKLQSDIKNAGTGLTAEQIRAKNVASIAEASATLTPRTRTKLKQIKDRQVQSKLKLHGVTDSQTQKTTARVHLVIPSFADTPVK</sequence>
<protein>
    <submittedName>
        <fullName evidence="3">Uncharacterized protein</fullName>
    </submittedName>
</protein>
<keyword evidence="4" id="KW-1185">Reference proteome</keyword>
<dbReference type="InParanoid" id="A2EKB6"/>
<dbReference type="PANTHER" id="PTHR47026">
    <property type="entry name" value="PIGMENTOSA GTPASE REGULATOR-LIKE PROTEIN, PUTATIVE-RELATED"/>
    <property type="match status" value="1"/>
</dbReference>
<evidence type="ECO:0000256" key="2">
    <source>
        <dbReference type="SAM" id="MobiDB-lite"/>
    </source>
</evidence>
<reference evidence="3" key="2">
    <citation type="journal article" date="2007" name="Science">
        <title>Draft genome sequence of the sexually transmitted pathogen Trichomonas vaginalis.</title>
        <authorList>
            <person name="Carlton J.M."/>
            <person name="Hirt R.P."/>
            <person name="Silva J.C."/>
            <person name="Delcher A.L."/>
            <person name="Schatz M."/>
            <person name="Zhao Q."/>
            <person name="Wortman J.R."/>
            <person name="Bidwell S.L."/>
            <person name="Alsmark U.C.M."/>
            <person name="Besteiro S."/>
            <person name="Sicheritz-Ponten T."/>
            <person name="Noel C.J."/>
            <person name="Dacks J.B."/>
            <person name="Foster P.G."/>
            <person name="Simillion C."/>
            <person name="Van de Peer Y."/>
            <person name="Miranda-Saavedra D."/>
            <person name="Barton G.J."/>
            <person name="Westrop G.D."/>
            <person name="Mueller S."/>
            <person name="Dessi D."/>
            <person name="Fiori P.L."/>
            <person name="Ren Q."/>
            <person name="Paulsen I."/>
            <person name="Zhang H."/>
            <person name="Bastida-Corcuera F.D."/>
            <person name="Simoes-Barbosa A."/>
            <person name="Brown M.T."/>
            <person name="Hayes R.D."/>
            <person name="Mukherjee M."/>
            <person name="Okumura C.Y."/>
            <person name="Schneider R."/>
            <person name="Smith A.J."/>
            <person name="Vanacova S."/>
            <person name="Villalvazo M."/>
            <person name="Haas B.J."/>
            <person name="Pertea M."/>
            <person name="Feldblyum T.V."/>
            <person name="Utterback T.R."/>
            <person name="Shu C.L."/>
            <person name="Osoegawa K."/>
            <person name="de Jong P.J."/>
            <person name="Hrdy I."/>
            <person name="Horvathova L."/>
            <person name="Zubacova Z."/>
            <person name="Dolezal P."/>
            <person name="Malik S.B."/>
            <person name="Logsdon J.M. Jr."/>
            <person name="Henze K."/>
            <person name="Gupta A."/>
            <person name="Wang C.C."/>
            <person name="Dunne R.L."/>
            <person name="Upcroft J.A."/>
            <person name="Upcroft P."/>
            <person name="White O."/>
            <person name="Salzberg S.L."/>
            <person name="Tang P."/>
            <person name="Chiu C.-H."/>
            <person name="Lee Y.-S."/>
            <person name="Embley T.M."/>
            <person name="Coombs G.H."/>
            <person name="Mottram J.C."/>
            <person name="Tachezy J."/>
            <person name="Fraser-Liggett C.M."/>
            <person name="Johnson P.J."/>
        </authorList>
    </citation>
    <scope>NUCLEOTIDE SEQUENCE [LARGE SCALE GENOMIC DNA]</scope>
    <source>
        <strain evidence="3">G3</strain>
    </source>
</reference>
<reference evidence="3" key="1">
    <citation type="submission" date="2006-10" db="EMBL/GenBank/DDBJ databases">
        <authorList>
            <person name="Amadeo P."/>
            <person name="Zhao Q."/>
            <person name="Wortman J."/>
            <person name="Fraser-Liggett C."/>
            <person name="Carlton J."/>
        </authorList>
    </citation>
    <scope>NUCLEOTIDE SEQUENCE</scope>
    <source>
        <strain evidence="3">G3</strain>
    </source>
</reference>
<evidence type="ECO:0000313" key="3">
    <source>
        <dbReference type="EMBL" id="EAY06914.1"/>
    </source>
</evidence>